<evidence type="ECO:0000256" key="5">
    <source>
        <dbReference type="ARBA" id="ARBA00023136"/>
    </source>
</evidence>
<gene>
    <name evidence="7" type="ORF">TH25_07915</name>
</gene>
<dbReference type="AlphaFoldDB" id="A0A367XD66"/>
<feature type="transmembrane region" description="Helical" evidence="6">
    <location>
        <begin position="40"/>
        <end position="65"/>
    </location>
</feature>
<evidence type="ECO:0000313" key="8">
    <source>
        <dbReference type="Proteomes" id="UP000252517"/>
    </source>
</evidence>
<keyword evidence="2" id="KW-1003">Cell membrane</keyword>
<dbReference type="OrthoDB" id="9804822at2"/>
<feature type="transmembrane region" description="Helical" evidence="6">
    <location>
        <begin position="152"/>
        <end position="182"/>
    </location>
</feature>
<sequence>MSLETWLAFTGACIVLTLIPGPSVLLVIGQSLTRGKRAAVMCIMGDVIGSIVLMGLSFAGVGAILAASATLFQIVKWTGVIYLAWLGYRQIAEARQTPTTDTDATTKPAGANQPHSAWRSFWAGTITAILNPKAIIFYMAFLAQFINPQADLAAQLVILTLTSSLVVMVLLTGYALLAARAGQIFQSRQAQKRIGYAGGTFMIGGSVLMATTR</sequence>
<comment type="caution">
    <text evidence="7">The sequence shown here is derived from an EMBL/GenBank/DDBJ whole genome shotgun (WGS) entry which is preliminary data.</text>
</comment>
<feature type="transmembrane region" description="Helical" evidence="6">
    <location>
        <begin position="6"/>
        <end position="28"/>
    </location>
</feature>
<keyword evidence="5 6" id="KW-0472">Membrane</keyword>
<dbReference type="Proteomes" id="UP000252517">
    <property type="component" value="Unassembled WGS sequence"/>
</dbReference>
<evidence type="ECO:0000256" key="1">
    <source>
        <dbReference type="ARBA" id="ARBA00004651"/>
    </source>
</evidence>
<keyword evidence="3 6" id="KW-0812">Transmembrane</keyword>
<accession>A0A367XD66</accession>
<dbReference type="GO" id="GO:0005886">
    <property type="term" value="C:plasma membrane"/>
    <property type="evidence" value="ECO:0007669"/>
    <property type="project" value="UniProtKB-SubCell"/>
</dbReference>
<dbReference type="GO" id="GO:0015171">
    <property type="term" value="F:amino acid transmembrane transporter activity"/>
    <property type="evidence" value="ECO:0007669"/>
    <property type="project" value="TreeGrafter"/>
</dbReference>
<proteinExistence type="predicted"/>
<evidence type="ECO:0000313" key="7">
    <source>
        <dbReference type="EMBL" id="RCK51616.1"/>
    </source>
</evidence>
<dbReference type="EMBL" id="JPWH01000005">
    <property type="protein sequence ID" value="RCK51616.1"/>
    <property type="molecule type" value="Genomic_DNA"/>
</dbReference>
<organism evidence="7 8">
    <name type="scientific">Thalassospira profundimaris</name>
    <dbReference type="NCBI Taxonomy" id="502049"/>
    <lineage>
        <taxon>Bacteria</taxon>
        <taxon>Pseudomonadati</taxon>
        <taxon>Pseudomonadota</taxon>
        <taxon>Alphaproteobacteria</taxon>
        <taxon>Rhodospirillales</taxon>
        <taxon>Thalassospiraceae</taxon>
        <taxon>Thalassospira</taxon>
    </lineage>
</organism>
<dbReference type="PANTHER" id="PTHR30086:SF20">
    <property type="entry name" value="ARGININE EXPORTER PROTEIN ARGO-RELATED"/>
    <property type="match status" value="1"/>
</dbReference>
<feature type="transmembrane region" description="Helical" evidence="6">
    <location>
        <begin position="121"/>
        <end position="146"/>
    </location>
</feature>
<dbReference type="PANTHER" id="PTHR30086">
    <property type="entry name" value="ARGININE EXPORTER PROTEIN ARGO"/>
    <property type="match status" value="1"/>
</dbReference>
<keyword evidence="4 6" id="KW-1133">Transmembrane helix</keyword>
<dbReference type="InterPro" id="IPR001123">
    <property type="entry name" value="LeuE-type"/>
</dbReference>
<reference evidence="7 8" key="1">
    <citation type="submission" date="2014-07" db="EMBL/GenBank/DDBJ databases">
        <title>Draft genome sequence of Thalassospira profundimaris S25-3-2.</title>
        <authorList>
            <person name="Lai Q."/>
            <person name="Shao Z."/>
        </authorList>
    </citation>
    <scope>NUCLEOTIDE SEQUENCE [LARGE SCALE GENOMIC DNA]</scope>
    <source>
        <strain evidence="7 8">S25-3-2</strain>
    </source>
</reference>
<comment type="subcellular location">
    <subcellularLocation>
        <location evidence="1">Cell membrane</location>
        <topology evidence="1">Multi-pass membrane protein</topology>
    </subcellularLocation>
</comment>
<dbReference type="Pfam" id="PF01810">
    <property type="entry name" value="LysE"/>
    <property type="match status" value="1"/>
</dbReference>
<evidence type="ECO:0000256" key="2">
    <source>
        <dbReference type="ARBA" id="ARBA00022475"/>
    </source>
</evidence>
<dbReference type="PIRSF" id="PIRSF006324">
    <property type="entry name" value="LeuE"/>
    <property type="match status" value="1"/>
</dbReference>
<protein>
    <submittedName>
        <fullName evidence="7">Threonine transporter</fullName>
    </submittedName>
</protein>
<evidence type="ECO:0000256" key="4">
    <source>
        <dbReference type="ARBA" id="ARBA00022989"/>
    </source>
</evidence>
<evidence type="ECO:0000256" key="3">
    <source>
        <dbReference type="ARBA" id="ARBA00022692"/>
    </source>
</evidence>
<feature type="transmembrane region" description="Helical" evidence="6">
    <location>
        <begin position="71"/>
        <end position="88"/>
    </location>
</feature>
<feature type="transmembrane region" description="Helical" evidence="6">
    <location>
        <begin position="194"/>
        <end position="212"/>
    </location>
</feature>
<name>A0A367XD66_9PROT</name>
<evidence type="ECO:0000256" key="6">
    <source>
        <dbReference type="SAM" id="Phobius"/>
    </source>
</evidence>